<keyword evidence="2" id="KW-1185">Reference proteome</keyword>
<evidence type="ECO:0000313" key="2">
    <source>
        <dbReference type="Proteomes" id="UP000756346"/>
    </source>
</evidence>
<dbReference type="RefSeq" id="XP_046019017.1">
    <property type="nucleotide sequence ID" value="XM_046148749.1"/>
</dbReference>
<dbReference type="EMBL" id="JAGTJQ010000001">
    <property type="protein sequence ID" value="KAH7040962.1"/>
    <property type="molecule type" value="Genomic_DNA"/>
</dbReference>
<accession>A0A9P9BWN1</accession>
<reference evidence="1" key="1">
    <citation type="journal article" date="2021" name="Nat. Commun.">
        <title>Genetic determinants of endophytism in the Arabidopsis root mycobiome.</title>
        <authorList>
            <person name="Mesny F."/>
            <person name="Miyauchi S."/>
            <person name="Thiergart T."/>
            <person name="Pickel B."/>
            <person name="Atanasova L."/>
            <person name="Karlsson M."/>
            <person name="Huettel B."/>
            <person name="Barry K.W."/>
            <person name="Haridas S."/>
            <person name="Chen C."/>
            <person name="Bauer D."/>
            <person name="Andreopoulos W."/>
            <person name="Pangilinan J."/>
            <person name="LaButti K."/>
            <person name="Riley R."/>
            <person name="Lipzen A."/>
            <person name="Clum A."/>
            <person name="Drula E."/>
            <person name="Henrissat B."/>
            <person name="Kohler A."/>
            <person name="Grigoriev I.V."/>
            <person name="Martin F.M."/>
            <person name="Hacquard S."/>
        </authorList>
    </citation>
    <scope>NUCLEOTIDE SEQUENCE</scope>
    <source>
        <strain evidence="1">MPI-CAGE-CH-0230</strain>
    </source>
</reference>
<evidence type="ECO:0000313" key="1">
    <source>
        <dbReference type="EMBL" id="KAH7040962.1"/>
    </source>
</evidence>
<dbReference type="GeneID" id="70178295"/>
<dbReference type="Proteomes" id="UP000756346">
    <property type="component" value="Unassembled WGS sequence"/>
</dbReference>
<proteinExistence type="predicted"/>
<gene>
    <name evidence="1" type="ORF">B0I36DRAFT_17411</name>
</gene>
<dbReference type="AlphaFoldDB" id="A0A9P9BWN1"/>
<name>A0A9P9BWN1_9PEZI</name>
<sequence length="210" mass="23448">MHNRYGVVATSNRARRANADVAAIWNALRRVWLPHLIHQAQYGKQSGRNSFTLCVACGRLGAQGYVDFGHRKHIHSRGLIRKCNKLVSPYNYQAAPCKAFYAPFVNDLLIPPFSTYTCSCRAGHPLIDTKLTSDQHTRNTHCLPHRSMQNFVTALSASQSSSSVGIVYSNFPRTLHNALQLHSRSHTTIGSRKLRVPSAPLYTSLIPPDQ</sequence>
<organism evidence="1 2">
    <name type="scientific">Microdochium trichocladiopsis</name>
    <dbReference type="NCBI Taxonomy" id="1682393"/>
    <lineage>
        <taxon>Eukaryota</taxon>
        <taxon>Fungi</taxon>
        <taxon>Dikarya</taxon>
        <taxon>Ascomycota</taxon>
        <taxon>Pezizomycotina</taxon>
        <taxon>Sordariomycetes</taxon>
        <taxon>Xylariomycetidae</taxon>
        <taxon>Xylariales</taxon>
        <taxon>Microdochiaceae</taxon>
        <taxon>Microdochium</taxon>
    </lineage>
</organism>
<comment type="caution">
    <text evidence="1">The sequence shown here is derived from an EMBL/GenBank/DDBJ whole genome shotgun (WGS) entry which is preliminary data.</text>
</comment>
<protein>
    <submittedName>
        <fullName evidence="1">Uncharacterized protein</fullName>
    </submittedName>
</protein>